<evidence type="ECO:0000259" key="1">
    <source>
        <dbReference type="PROSITE" id="PS50011"/>
    </source>
</evidence>
<dbReference type="SUPFAM" id="SSF56112">
    <property type="entry name" value="Protein kinase-like (PK-like)"/>
    <property type="match status" value="1"/>
</dbReference>
<keyword evidence="2" id="KW-0418">Kinase</keyword>
<dbReference type="RefSeq" id="WP_308486461.1">
    <property type="nucleotide sequence ID" value="NZ_OY726398.1"/>
</dbReference>
<dbReference type="SUPFAM" id="SSF52129">
    <property type="entry name" value="Caspase-like"/>
    <property type="match status" value="1"/>
</dbReference>
<dbReference type="Gene3D" id="1.10.510.10">
    <property type="entry name" value="Transferase(Phosphotransferase) domain 1"/>
    <property type="match status" value="1"/>
</dbReference>
<reference evidence="2 3" key="1">
    <citation type="submission" date="2023-08" db="EMBL/GenBank/DDBJ databases">
        <authorList>
            <person name="Folkvardsen B D."/>
            <person name="Norman A."/>
        </authorList>
    </citation>
    <scope>NUCLEOTIDE SEQUENCE [LARGE SCALE GENOMIC DNA]</scope>
    <source>
        <strain evidence="2 3">Mu0102</strain>
    </source>
</reference>
<dbReference type="InterPro" id="IPR000719">
    <property type="entry name" value="Prot_kinase_dom"/>
</dbReference>
<proteinExistence type="predicted"/>
<sequence length="736" mass="80687">MAKRAIVVGLNEHPTDPLAYAEGDAEDIATVLAEPQYGFEVIRLIGPDATRTAILNAFTEQAEERPSTLLFYFSGHGFMTTWGAVYLHTSGAERIDEGLDVHHLAMLLQAQQSNNSSTFAMLDCCHAGAATAWVDARPVTANVMDSQLRVQRETHAVLAACRPGGEAFSAVSTNNGGLTAFLIDGMLGGAADHRGAVTVDGLASYVKKVFNNGVQNVVYRTDSAGEETLGKGFEPVRSRPLTGVDIEGLISDARVKLSSYEVELASYLNEWQDSGYGAACRKLRPILRWFDTKTTNHPELVNSAPFQAELNRANSKLVFLQNLEEGLVFDGRRVIANLGSGSFGTVWLVESLSDGHKEALKIFRGDELNNRNKRAMFDRGYRAMEQMDHPRVVKVQGQSSVPFGFYMEYIEGSNLALIPTPTDDPSVAIRILILAAETVKHAHQAGVVHRDIKPENLLVVLSASATWLPYLTDFDLSWFSTASRLASEAMAPLAYCAPEYFEYPQSELARRPTVDTYSFAQLAYFLTVGSSPLPFRTSDNVATLEGKTKGWYVGEAASQFVTLYRNCSQLDPDKRPPDFTSIIESLVSIETKLIDADDNPLGRDALLSEIQFSLRALPGEESGASGSIFQSLSGRTDVVLGVERERRDKKVTFYDLRIQLQLKELRVSGVTAEKARMALNRQVDTQLKNFQNATRSPGSHAAYEVYIHLPGVQASMSGVAYARSAIQRVIGAIEGM</sequence>
<name>A0ABM9LPA6_9MYCO</name>
<dbReference type="PROSITE" id="PS50011">
    <property type="entry name" value="PROTEIN_KINASE_DOM"/>
    <property type="match status" value="1"/>
</dbReference>
<dbReference type="InterPro" id="IPR008271">
    <property type="entry name" value="Ser/Thr_kinase_AS"/>
</dbReference>
<keyword evidence="3" id="KW-1185">Reference proteome</keyword>
<dbReference type="Proteomes" id="UP001190464">
    <property type="component" value="Chromosome"/>
</dbReference>
<feature type="domain" description="Protein kinase" evidence="1">
    <location>
        <begin position="332"/>
        <end position="587"/>
    </location>
</feature>
<dbReference type="InterPro" id="IPR011009">
    <property type="entry name" value="Kinase-like_dom_sf"/>
</dbReference>
<dbReference type="EMBL" id="OY726398">
    <property type="protein sequence ID" value="CAJ1502333.1"/>
    <property type="molecule type" value="Genomic_DNA"/>
</dbReference>
<dbReference type="InterPro" id="IPR051681">
    <property type="entry name" value="Ser/Thr_Kinases-Pseudokinases"/>
</dbReference>
<dbReference type="InterPro" id="IPR029030">
    <property type="entry name" value="Caspase-like_dom_sf"/>
</dbReference>
<dbReference type="GO" id="GO:0016301">
    <property type="term" value="F:kinase activity"/>
    <property type="evidence" value="ECO:0007669"/>
    <property type="project" value="UniProtKB-KW"/>
</dbReference>
<protein>
    <submittedName>
        <fullName evidence="2">Protein kinase</fullName>
    </submittedName>
</protein>
<dbReference type="Gene3D" id="3.40.50.1460">
    <property type="match status" value="1"/>
</dbReference>
<dbReference type="SMART" id="SM00220">
    <property type="entry name" value="S_TKc"/>
    <property type="match status" value="1"/>
</dbReference>
<evidence type="ECO:0000313" key="3">
    <source>
        <dbReference type="Proteomes" id="UP001190464"/>
    </source>
</evidence>
<dbReference type="InterPro" id="IPR011600">
    <property type="entry name" value="Pept_C14_caspase"/>
</dbReference>
<dbReference type="Pfam" id="PF00656">
    <property type="entry name" value="Peptidase_C14"/>
    <property type="match status" value="1"/>
</dbReference>
<evidence type="ECO:0000313" key="2">
    <source>
        <dbReference type="EMBL" id="CAJ1502333.1"/>
    </source>
</evidence>
<dbReference type="PANTHER" id="PTHR44329">
    <property type="entry name" value="SERINE/THREONINE-PROTEIN KINASE TNNI3K-RELATED"/>
    <property type="match status" value="1"/>
</dbReference>
<keyword evidence="2" id="KW-0808">Transferase</keyword>
<organism evidence="2 3">
    <name type="scientific">[Mycobacterium] holstebronense</name>
    <dbReference type="NCBI Taxonomy" id="3064288"/>
    <lineage>
        <taxon>Bacteria</taxon>
        <taxon>Bacillati</taxon>
        <taxon>Actinomycetota</taxon>
        <taxon>Actinomycetes</taxon>
        <taxon>Mycobacteriales</taxon>
        <taxon>Mycobacteriaceae</taxon>
        <taxon>Mycolicibacterium</taxon>
    </lineage>
</organism>
<gene>
    <name evidence="2" type="ORF">MU0102_001713</name>
</gene>
<dbReference type="Pfam" id="PF00069">
    <property type="entry name" value="Pkinase"/>
    <property type="match status" value="1"/>
</dbReference>
<accession>A0ABM9LPA6</accession>
<dbReference type="PROSITE" id="PS00108">
    <property type="entry name" value="PROTEIN_KINASE_ST"/>
    <property type="match status" value="1"/>
</dbReference>